<feature type="domain" description="Four-carbon acid sugar kinase N-terminal" evidence="7">
    <location>
        <begin position="40"/>
        <end position="280"/>
    </location>
</feature>
<feature type="domain" description="Four-carbon acid sugar kinase nucleotide binding" evidence="8">
    <location>
        <begin position="306"/>
        <end position="469"/>
    </location>
</feature>
<comment type="caution">
    <text evidence="9">The sequence shown here is derived from an EMBL/GenBank/DDBJ whole genome shotgun (WGS) entry which is preliminary data.</text>
</comment>
<reference evidence="9 10" key="1">
    <citation type="submission" date="2019-03" db="EMBL/GenBank/DDBJ databases">
        <title>Draft genome sequences of novel Actinobacteria.</title>
        <authorList>
            <person name="Sahin N."/>
            <person name="Ay H."/>
            <person name="Saygin H."/>
        </authorList>
    </citation>
    <scope>NUCLEOTIDE SEQUENCE [LARGE SCALE GENOMIC DNA]</scope>
    <source>
        <strain evidence="9 10">7K502</strain>
    </source>
</reference>
<dbReference type="RefSeq" id="WP_132480092.1">
    <property type="nucleotide sequence ID" value="NZ_SMKW01000002.1"/>
</dbReference>
<dbReference type="Pfam" id="PF17042">
    <property type="entry name" value="NBD_C"/>
    <property type="match status" value="1"/>
</dbReference>
<dbReference type="SUPFAM" id="SSF142764">
    <property type="entry name" value="YgbK-like"/>
    <property type="match status" value="1"/>
</dbReference>
<dbReference type="GO" id="GO:0016301">
    <property type="term" value="F:kinase activity"/>
    <property type="evidence" value="ECO:0007669"/>
    <property type="project" value="UniProtKB-KW"/>
</dbReference>
<dbReference type="InterPro" id="IPR010737">
    <property type="entry name" value="4-carb_acid_sugar_kinase_N"/>
</dbReference>
<dbReference type="Proteomes" id="UP000294947">
    <property type="component" value="Unassembled WGS sequence"/>
</dbReference>
<dbReference type="Pfam" id="PF07005">
    <property type="entry name" value="SBD_N"/>
    <property type="match status" value="1"/>
</dbReference>
<keyword evidence="6" id="KW-0119">Carbohydrate metabolism</keyword>
<dbReference type="Gene3D" id="3.40.980.20">
    <property type="entry name" value="Four-carbon acid sugar kinase, nucleotide binding domain"/>
    <property type="match status" value="1"/>
</dbReference>
<dbReference type="InterPro" id="IPR042213">
    <property type="entry name" value="NBD_C_sf"/>
</dbReference>
<evidence type="ECO:0000256" key="2">
    <source>
        <dbReference type="ARBA" id="ARBA00022679"/>
    </source>
</evidence>
<evidence type="ECO:0000256" key="3">
    <source>
        <dbReference type="ARBA" id="ARBA00022741"/>
    </source>
</evidence>
<dbReference type="Gene3D" id="3.40.50.10840">
    <property type="entry name" value="Putative sugar-binding, N-terminal domain"/>
    <property type="match status" value="1"/>
</dbReference>
<keyword evidence="3" id="KW-0547">Nucleotide-binding</keyword>
<evidence type="ECO:0000256" key="1">
    <source>
        <dbReference type="ARBA" id="ARBA00005715"/>
    </source>
</evidence>
<dbReference type="AlphaFoldDB" id="A0A4R4ZHK2"/>
<keyword evidence="5" id="KW-0067">ATP-binding</keyword>
<keyword evidence="2" id="KW-0808">Transferase</keyword>
<evidence type="ECO:0000256" key="4">
    <source>
        <dbReference type="ARBA" id="ARBA00022777"/>
    </source>
</evidence>
<dbReference type="InterPro" id="IPR037051">
    <property type="entry name" value="4-carb_acid_sugar_kinase_N_sf"/>
</dbReference>
<dbReference type="EMBL" id="SMKW01000002">
    <property type="protein sequence ID" value="TDD56072.1"/>
    <property type="molecule type" value="Genomic_DNA"/>
</dbReference>
<evidence type="ECO:0000256" key="5">
    <source>
        <dbReference type="ARBA" id="ARBA00022840"/>
    </source>
</evidence>
<evidence type="ECO:0000313" key="10">
    <source>
        <dbReference type="Proteomes" id="UP000294947"/>
    </source>
</evidence>
<protein>
    <submittedName>
        <fullName evidence="9">Uncharacterized protein</fullName>
    </submittedName>
</protein>
<evidence type="ECO:0000313" key="9">
    <source>
        <dbReference type="EMBL" id="TDD56072.1"/>
    </source>
</evidence>
<keyword evidence="4" id="KW-0418">Kinase</keyword>
<evidence type="ECO:0000256" key="6">
    <source>
        <dbReference type="ARBA" id="ARBA00023277"/>
    </source>
</evidence>
<comment type="similarity">
    <text evidence="1">Belongs to the four-carbon acid sugar kinase family.</text>
</comment>
<proteinExistence type="inferred from homology"/>
<keyword evidence="10" id="KW-1185">Reference proteome</keyword>
<organism evidence="9 10">
    <name type="scientific">Saccharopolyspora elongata</name>
    <dbReference type="NCBI Taxonomy" id="2530387"/>
    <lineage>
        <taxon>Bacteria</taxon>
        <taxon>Bacillati</taxon>
        <taxon>Actinomycetota</taxon>
        <taxon>Actinomycetes</taxon>
        <taxon>Pseudonocardiales</taxon>
        <taxon>Pseudonocardiaceae</taxon>
        <taxon>Saccharopolyspora</taxon>
    </lineage>
</organism>
<dbReference type="OrthoDB" id="153193at2"/>
<sequence>MPDLPQDRPISAEELLAGLPAVRPVAPAEIAERMAGGPRLAVLDDDPTGTQTVADVPVLTTWGVDDLRWALTQPSSTFFVLTNTRSLSADDADARNREVIDALARAADAEGADFVVASRSDSTLRGHFPRETDLLAEELAQRGKPIDGVIIVPAFPDAGRFTIDSVHWTRTADGMLPAGRTEFAKDATFGYRSSDLRDWVAEKTGGRVPADRVLAITAADLREGGPERVAQLLDTVQDQQPVVVDAACDDDIRVLALALLHAESGGKRLLYRVGPAFVRSRAGQAGAPPLDGEVLRGMGTGDGHGLIAVGSHVGLTTSQLDGLRELGGITELELDVPALLDPATRDAHVEAVAQAAARAMSDADVVIRTSRTLVTGADPDASLAIARAVSAGLVDTVRAAVRAHRPAFVVAKGGITSSDIATASLDIRRAMVRGTMLPGIVSLWEPVSGEFAGIPYVVFPGNVGDRRALADVVASLRGHTHR</sequence>
<dbReference type="GO" id="GO:0005524">
    <property type="term" value="F:ATP binding"/>
    <property type="evidence" value="ECO:0007669"/>
    <property type="project" value="UniProtKB-KW"/>
</dbReference>
<name>A0A4R4ZHK2_9PSEU</name>
<dbReference type="InterPro" id="IPR031475">
    <property type="entry name" value="NBD_C"/>
</dbReference>
<accession>A0A4R4ZHK2</accession>
<evidence type="ECO:0000259" key="8">
    <source>
        <dbReference type="Pfam" id="PF17042"/>
    </source>
</evidence>
<gene>
    <name evidence="9" type="ORF">E1288_02655</name>
</gene>
<evidence type="ECO:0000259" key="7">
    <source>
        <dbReference type="Pfam" id="PF07005"/>
    </source>
</evidence>